<dbReference type="PANTHER" id="PTHR42743">
    <property type="entry name" value="AMINO-ACID AMINOTRANSFERASE"/>
    <property type="match status" value="1"/>
</dbReference>
<gene>
    <name evidence="3" type="ORF">D1224_06120</name>
</gene>
<accession>A0A399R2T2</accession>
<keyword evidence="2" id="KW-0028">Amino-acid biosynthesis</keyword>
<dbReference type="GO" id="GO:0009082">
    <property type="term" value="P:branched-chain amino acid biosynthetic process"/>
    <property type="evidence" value="ECO:0007669"/>
    <property type="project" value="UniProtKB-KW"/>
</dbReference>
<evidence type="ECO:0000313" key="4">
    <source>
        <dbReference type="Proteomes" id="UP000265431"/>
    </source>
</evidence>
<keyword evidence="4" id="KW-1185">Reference proteome</keyword>
<comment type="caution">
    <text evidence="3">The sequence shown here is derived from an EMBL/GenBank/DDBJ whole genome shotgun (WGS) entry which is preliminary data.</text>
</comment>
<dbReference type="PANTHER" id="PTHR42743:SF11">
    <property type="entry name" value="AMINODEOXYCHORISMATE LYASE"/>
    <property type="match status" value="1"/>
</dbReference>
<organism evidence="3 4">
    <name type="scientific">Henriciella barbarensis</name>
    <dbReference type="NCBI Taxonomy" id="86342"/>
    <lineage>
        <taxon>Bacteria</taxon>
        <taxon>Pseudomonadati</taxon>
        <taxon>Pseudomonadota</taxon>
        <taxon>Alphaproteobacteria</taxon>
        <taxon>Hyphomonadales</taxon>
        <taxon>Hyphomonadaceae</taxon>
        <taxon>Henriciella</taxon>
    </lineage>
</organism>
<reference evidence="3 4" key="1">
    <citation type="submission" date="2018-08" db="EMBL/GenBank/DDBJ databases">
        <title>Henriciella mobilis sp. nov., isolated from seawater.</title>
        <authorList>
            <person name="Cheng H."/>
            <person name="Wu Y.-H."/>
            <person name="Xu X.-W."/>
            <person name="Guo L.-L."/>
        </authorList>
    </citation>
    <scope>NUCLEOTIDE SEQUENCE [LARGE SCALE GENOMIC DNA]</scope>
    <source>
        <strain evidence="3 4">CCUG66934</strain>
    </source>
</reference>
<dbReference type="GO" id="GO:0016787">
    <property type="term" value="F:hydrolase activity"/>
    <property type="evidence" value="ECO:0007669"/>
    <property type="project" value="UniProtKB-KW"/>
</dbReference>
<protein>
    <submittedName>
        <fullName evidence="3">HAD family hydrolase</fullName>
    </submittedName>
</protein>
<dbReference type="AlphaFoldDB" id="A0A399R2T2"/>
<proteinExistence type="inferred from homology"/>
<dbReference type="Gene3D" id="3.40.50.300">
    <property type="entry name" value="P-loop containing nucleotide triphosphate hydrolases"/>
    <property type="match status" value="1"/>
</dbReference>
<dbReference type="InterPro" id="IPR027417">
    <property type="entry name" value="P-loop_NTPase"/>
</dbReference>
<dbReference type="Proteomes" id="UP000265431">
    <property type="component" value="Unassembled WGS sequence"/>
</dbReference>
<dbReference type="EMBL" id="QWGB01000005">
    <property type="protein sequence ID" value="RIJ23829.1"/>
    <property type="molecule type" value="Genomic_DNA"/>
</dbReference>
<evidence type="ECO:0000256" key="2">
    <source>
        <dbReference type="ARBA" id="ARBA00023304"/>
    </source>
</evidence>
<dbReference type="OrthoDB" id="272985at2"/>
<dbReference type="SUPFAM" id="SSF52540">
    <property type="entry name" value="P-loop containing nucleoside triphosphate hydrolases"/>
    <property type="match status" value="1"/>
</dbReference>
<keyword evidence="3" id="KW-0378">Hydrolase</keyword>
<sequence length="248" mass="27491">MSEPVRIAMWSGPRNLSTTMMRSFGARPDTACVDEPFYAAYLISTGTVHPMQAEILEAQAHDGAVVARELTEAPVPGGKPVFYQKHMTHHMAPALPRHWMHRVTNAFLIRDPARVLASYARKMETVNLEAIGIPQQAELFDRVCQIRGEAPPVIDSDDILADPPGMLRALCAALGIDYTDAMLSWEAGPKPEDGVWAPHWYDAVWKSTGFGAPRSENPTLPEALRRLADEARESHEAIARYRLKPKSA</sequence>
<keyword evidence="2" id="KW-0100">Branched-chain amino acid biosynthesis</keyword>
<dbReference type="InterPro" id="IPR050571">
    <property type="entry name" value="Class-IV_PLP-Dep_Aminotrnsfr"/>
</dbReference>
<evidence type="ECO:0000256" key="1">
    <source>
        <dbReference type="ARBA" id="ARBA00009320"/>
    </source>
</evidence>
<dbReference type="RefSeq" id="WP_119379018.1">
    <property type="nucleotide sequence ID" value="NZ_QWGB01000005.1"/>
</dbReference>
<name>A0A399R2T2_9PROT</name>
<dbReference type="Pfam" id="PF19798">
    <property type="entry name" value="Sulfotransfer_5"/>
    <property type="match status" value="1"/>
</dbReference>
<comment type="similarity">
    <text evidence="1">Belongs to the class-IV pyridoxal-phosphate-dependent aminotransferase family.</text>
</comment>
<evidence type="ECO:0000313" key="3">
    <source>
        <dbReference type="EMBL" id="RIJ23829.1"/>
    </source>
</evidence>